<organism evidence="9 10">
    <name type="scientific">Brassica carinata</name>
    <name type="common">Ethiopian mustard</name>
    <name type="synonym">Abyssinian cabbage</name>
    <dbReference type="NCBI Taxonomy" id="52824"/>
    <lineage>
        <taxon>Eukaryota</taxon>
        <taxon>Viridiplantae</taxon>
        <taxon>Streptophyta</taxon>
        <taxon>Embryophyta</taxon>
        <taxon>Tracheophyta</taxon>
        <taxon>Spermatophyta</taxon>
        <taxon>Magnoliopsida</taxon>
        <taxon>eudicotyledons</taxon>
        <taxon>Gunneridae</taxon>
        <taxon>Pentapetalae</taxon>
        <taxon>rosids</taxon>
        <taxon>malvids</taxon>
        <taxon>Brassicales</taxon>
        <taxon>Brassicaceae</taxon>
        <taxon>Brassiceae</taxon>
        <taxon>Brassica</taxon>
    </lineage>
</organism>
<comment type="catalytic activity">
    <reaction evidence="7">
        <text>NAD(+) + H2O = ADP-D-ribose + nicotinamide + H(+)</text>
        <dbReference type="Rhea" id="RHEA:16301"/>
        <dbReference type="ChEBI" id="CHEBI:15377"/>
        <dbReference type="ChEBI" id="CHEBI:15378"/>
        <dbReference type="ChEBI" id="CHEBI:17154"/>
        <dbReference type="ChEBI" id="CHEBI:57540"/>
        <dbReference type="ChEBI" id="CHEBI:57967"/>
        <dbReference type="EC" id="3.2.2.6"/>
    </reaction>
    <physiologicalReaction direction="left-to-right" evidence="7">
        <dbReference type="Rhea" id="RHEA:16302"/>
    </physiologicalReaction>
</comment>
<dbReference type="Pfam" id="PF01582">
    <property type="entry name" value="TIR"/>
    <property type="match status" value="1"/>
</dbReference>
<dbReference type="InterPro" id="IPR027417">
    <property type="entry name" value="P-loop_NTPase"/>
</dbReference>
<dbReference type="OrthoDB" id="1901675at2759"/>
<evidence type="ECO:0000256" key="4">
    <source>
        <dbReference type="ARBA" id="ARBA00022801"/>
    </source>
</evidence>
<evidence type="ECO:0000256" key="3">
    <source>
        <dbReference type="ARBA" id="ARBA00022737"/>
    </source>
</evidence>
<dbReference type="GO" id="GO:0006952">
    <property type="term" value="P:defense response"/>
    <property type="evidence" value="ECO:0007669"/>
    <property type="project" value="UniProtKB-KW"/>
</dbReference>
<feature type="domain" description="TIR" evidence="8">
    <location>
        <begin position="12"/>
        <end position="176"/>
    </location>
</feature>
<dbReference type="InterPro" id="IPR000157">
    <property type="entry name" value="TIR_dom"/>
</dbReference>
<keyword evidence="4" id="KW-0378">Hydrolase</keyword>
<dbReference type="FunFam" id="1.10.8.430:FF:000002">
    <property type="entry name" value="Disease resistance protein (TIR-NBS-LRR class)"/>
    <property type="match status" value="1"/>
</dbReference>
<dbReference type="SUPFAM" id="SSF46785">
    <property type="entry name" value="Winged helix' DNA-binding domain"/>
    <property type="match status" value="1"/>
</dbReference>
<dbReference type="Gene3D" id="1.10.8.430">
    <property type="entry name" value="Helical domain of apoptotic protease-activating factors"/>
    <property type="match status" value="1"/>
</dbReference>
<dbReference type="EC" id="3.2.2.6" evidence="1"/>
<evidence type="ECO:0000256" key="5">
    <source>
        <dbReference type="ARBA" id="ARBA00022821"/>
    </source>
</evidence>
<dbReference type="GO" id="GO:0043531">
    <property type="term" value="F:ADP binding"/>
    <property type="evidence" value="ECO:0007669"/>
    <property type="project" value="InterPro"/>
</dbReference>
<dbReference type="GO" id="GO:0007165">
    <property type="term" value="P:signal transduction"/>
    <property type="evidence" value="ECO:0007669"/>
    <property type="project" value="InterPro"/>
</dbReference>
<evidence type="ECO:0000313" key="9">
    <source>
        <dbReference type="EMBL" id="KAG2277585.1"/>
    </source>
</evidence>
<dbReference type="InterPro" id="IPR002182">
    <property type="entry name" value="NB-ARC"/>
</dbReference>
<dbReference type="SUPFAM" id="SSF52540">
    <property type="entry name" value="P-loop containing nucleoside triphosphate hydrolases"/>
    <property type="match status" value="1"/>
</dbReference>
<dbReference type="Gene3D" id="3.40.50.10140">
    <property type="entry name" value="Toll/interleukin-1 receptor homology (TIR) domain"/>
    <property type="match status" value="1"/>
</dbReference>
<keyword evidence="3" id="KW-0677">Repeat</keyword>
<evidence type="ECO:0000256" key="2">
    <source>
        <dbReference type="ARBA" id="ARBA00022614"/>
    </source>
</evidence>
<comment type="caution">
    <text evidence="9">The sequence shown here is derived from an EMBL/GenBank/DDBJ whole genome shotgun (WGS) entry which is preliminary data.</text>
</comment>
<dbReference type="SMART" id="SM00255">
    <property type="entry name" value="TIR"/>
    <property type="match status" value="1"/>
</dbReference>
<keyword evidence="5" id="KW-0611">Plant defense</keyword>
<dbReference type="InterPro" id="IPR032675">
    <property type="entry name" value="LRR_dom_sf"/>
</dbReference>
<evidence type="ECO:0000256" key="7">
    <source>
        <dbReference type="ARBA" id="ARBA00047304"/>
    </source>
</evidence>
<keyword evidence="2" id="KW-0433">Leucine-rich repeat</keyword>
<dbReference type="GO" id="GO:0061809">
    <property type="term" value="F:NAD+ nucleosidase activity, cyclic ADP-ribose generating"/>
    <property type="evidence" value="ECO:0007669"/>
    <property type="project" value="UniProtKB-EC"/>
</dbReference>
<dbReference type="PROSITE" id="PS50104">
    <property type="entry name" value="TIR"/>
    <property type="match status" value="1"/>
</dbReference>
<dbReference type="InterPro" id="IPR036390">
    <property type="entry name" value="WH_DNA-bd_sf"/>
</dbReference>
<dbReference type="InterPro" id="IPR011713">
    <property type="entry name" value="Leu-rich_rpt_3"/>
</dbReference>
<protein>
    <recommendedName>
        <fullName evidence="1">ADP-ribosyl cyclase/cyclic ADP-ribose hydrolase</fullName>
        <ecNumber evidence="1">3.2.2.6</ecNumber>
    </recommendedName>
</protein>
<evidence type="ECO:0000313" key="10">
    <source>
        <dbReference type="Proteomes" id="UP000886595"/>
    </source>
</evidence>
<dbReference type="InterPro" id="IPR042197">
    <property type="entry name" value="Apaf_helical"/>
</dbReference>
<keyword evidence="10" id="KW-1185">Reference proteome</keyword>
<dbReference type="InterPro" id="IPR035897">
    <property type="entry name" value="Toll_tir_struct_dom_sf"/>
</dbReference>
<dbReference type="Gene3D" id="3.80.10.10">
    <property type="entry name" value="Ribonuclease Inhibitor"/>
    <property type="match status" value="2"/>
</dbReference>
<evidence type="ECO:0000259" key="8">
    <source>
        <dbReference type="PROSITE" id="PS50104"/>
    </source>
</evidence>
<keyword evidence="6" id="KW-0520">NAD</keyword>
<evidence type="ECO:0000256" key="6">
    <source>
        <dbReference type="ARBA" id="ARBA00023027"/>
    </source>
</evidence>
<evidence type="ECO:0000256" key="1">
    <source>
        <dbReference type="ARBA" id="ARBA00011982"/>
    </source>
</evidence>
<dbReference type="SUPFAM" id="SSF52200">
    <property type="entry name" value="Toll/Interleukin receptor TIR domain"/>
    <property type="match status" value="1"/>
</dbReference>
<dbReference type="FunFam" id="3.80.10.10:FF:000386">
    <property type="entry name" value="Disease resistance protein RPS4"/>
    <property type="match status" value="1"/>
</dbReference>
<dbReference type="InterPro" id="IPR003593">
    <property type="entry name" value="AAA+_ATPase"/>
</dbReference>
<dbReference type="Proteomes" id="UP000886595">
    <property type="component" value="Unassembled WGS sequence"/>
</dbReference>
<dbReference type="InterPro" id="IPR058192">
    <property type="entry name" value="WHD_ROQ1-like"/>
</dbReference>
<dbReference type="PRINTS" id="PR00364">
    <property type="entry name" value="DISEASERSIST"/>
</dbReference>
<dbReference type="FunFam" id="3.40.50.10140:FF:000007">
    <property type="entry name" value="Disease resistance protein (TIR-NBS-LRR class)"/>
    <property type="match status" value="1"/>
</dbReference>
<name>A0A8X7QZC0_BRACI</name>
<accession>A0A8X7QZC0</accession>
<sequence length="1032" mass="117639">MASSSSYLPRTWRYGVFTSFHGPDVRKTFLSHLRKQFNRNGITMFNDQGIEKSQTIAPALTQAISESRISIVVLSKNYASSSWCLDELVEILKCKEEIGQIVMTVFYGVDPSHVRKQTGEFGEVFSETCARKQEDRRLIWNQALNDVGNIAGEHFLNWDNEAEMIEKIARDVSDKLNATPSGDFDGMVGLEAHLREMRSLLDLDNDEVKMVAVSGPAGIGKSTLARALQIQLADRFQLTCFVDNLRVSYHSGLGEYGLKLRLQEEFLSKVLNQNGIRISHLGAIKERLRDHTVLIILDDVDDIKQLEALAGGTTWFGPRSRIVIITENKEILQQHGINNTYHVEYPSDEDAVKILCRYAFRQNYPLNGFEKLAEIVTELCGSLPLGLCVVGSSLRGKNEEEWEEVIRRLETIIDHQDIEEVLRIGYESLHENEKSLFLHIAVFSNFKDGHLVEAMFADNNLDTKYGLKILANKSLIHVFNNGDIVMHKLLRQMGRQAIQRQEPWKRQILIDPQEICDVLERANGTRIVSGISFDISDIEEVYISPRAFKRMPNLRFLRVYKSKDIDGNDIVHIPEETEFPRGLRLLHWKAYPSKTLPRTFHPEYLVEFDMQFSKLEKLWEGTQPLKNLRKMDLSWSSELKELPDLSKAADLEFLFLYGCSSLTEIPSSIGNLDKLNWLDMSFCRNLQVVPTRFNLAPDAFLNMKGCPQLRNFPEFSTNISALVIADTMLKKLPATVTLWSPHVGLSIYGDDAGIEELPGWIKDLHGLKSLNVQDCSKLASLPELPDSLERLIANNCESLEAVTLDFDSLVYCNFVNCFELGREARRVIQLSMNACLPGRNIPAEFDHRAIGNSLTIRSLSSDSRVFRFCVVVSPKPHVEVYAGKLLCRMRVNQGCFIDKNISMHFLETIQAGHLCICYTELVHEHGWLEHEDEIMFEFISTYPELDIVECGVHVLTEESEIRRRKEFDQANKASQVSSLNTEITDGLIRNSKEDNNGEAENRTDCWNCLFLCFGLSDFVRSTASLFWGRRQI</sequence>
<dbReference type="FunFam" id="3.40.50.300:FF:001002">
    <property type="entry name" value="Disease resistance protein (TIR-NBS-LRR class)"/>
    <property type="match status" value="1"/>
</dbReference>
<dbReference type="Pfam" id="PF07725">
    <property type="entry name" value="LRR_3"/>
    <property type="match status" value="1"/>
</dbReference>
<dbReference type="EMBL" id="JAAMPC010000012">
    <property type="protein sequence ID" value="KAG2277585.1"/>
    <property type="molecule type" value="Genomic_DNA"/>
</dbReference>
<dbReference type="PANTHER" id="PTHR11017">
    <property type="entry name" value="LEUCINE-RICH REPEAT-CONTAINING PROTEIN"/>
    <property type="match status" value="1"/>
</dbReference>
<dbReference type="AlphaFoldDB" id="A0A8X7QZC0"/>
<gene>
    <name evidence="9" type="ORF">Bca52824_060140</name>
</gene>
<proteinExistence type="predicted"/>
<dbReference type="PANTHER" id="PTHR11017:SF309">
    <property type="entry name" value="DISEASE RESISTANCE PROTEIN (TIR-NBS-LRR CLASS) FAMILY"/>
    <property type="match status" value="1"/>
</dbReference>
<dbReference type="Pfam" id="PF00931">
    <property type="entry name" value="NB-ARC"/>
    <property type="match status" value="1"/>
</dbReference>
<dbReference type="SUPFAM" id="SSF52058">
    <property type="entry name" value="L domain-like"/>
    <property type="match status" value="1"/>
</dbReference>
<reference evidence="9 10" key="1">
    <citation type="submission" date="2020-02" db="EMBL/GenBank/DDBJ databases">
        <authorList>
            <person name="Ma Q."/>
            <person name="Huang Y."/>
            <person name="Song X."/>
            <person name="Pei D."/>
        </authorList>
    </citation>
    <scope>NUCLEOTIDE SEQUENCE [LARGE SCALE GENOMIC DNA]</scope>
    <source>
        <strain evidence="9">Sxm20200214</strain>
        <tissue evidence="9">Leaf</tissue>
    </source>
</reference>
<dbReference type="SMART" id="SM00382">
    <property type="entry name" value="AAA"/>
    <property type="match status" value="1"/>
</dbReference>
<dbReference type="Pfam" id="PF23282">
    <property type="entry name" value="WHD_ROQ1"/>
    <property type="match status" value="1"/>
</dbReference>
<dbReference type="Gene3D" id="3.40.50.300">
    <property type="entry name" value="P-loop containing nucleotide triphosphate hydrolases"/>
    <property type="match status" value="1"/>
</dbReference>
<dbReference type="InterPro" id="IPR044974">
    <property type="entry name" value="Disease_R_plants"/>
</dbReference>